<evidence type="ECO:0000256" key="1">
    <source>
        <dbReference type="ARBA" id="ARBA00004141"/>
    </source>
</evidence>
<comment type="subcellular location">
    <subcellularLocation>
        <location evidence="1">Membrane</location>
        <topology evidence="1">Multi-pass membrane protein</topology>
    </subcellularLocation>
</comment>
<feature type="transmembrane region" description="Helical" evidence="6">
    <location>
        <begin position="662"/>
        <end position="683"/>
    </location>
</feature>
<feature type="transmembrane region" description="Helical" evidence="6">
    <location>
        <begin position="578"/>
        <end position="598"/>
    </location>
</feature>
<dbReference type="InterPro" id="IPR013525">
    <property type="entry name" value="ABC2_TM"/>
</dbReference>
<evidence type="ECO:0000256" key="6">
    <source>
        <dbReference type="SAM" id="Phobius"/>
    </source>
</evidence>
<dbReference type="AlphaFoldDB" id="A0A940PTC8"/>
<evidence type="ECO:0000256" key="3">
    <source>
        <dbReference type="ARBA" id="ARBA00022989"/>
    </source>
</evidence>
<comment type="caution">
    <text evidence="8">The sequence shown here is derived from an EMBL/GenBank/DDBJ whole genome shotgun (WGS) entry which is preliminary data.</text>
</comment>
<dbReference type="EMBL" id="JAFIDA010000001">
    <property type="protein sequence ID" value="MBP1325865.1"/>
    <property type="molecule type" value="Genomic_DNA"/>
</dbReference>
<gene>
    <name evidence="8" type="ORF">JOF28_001097</name>
</gene>
<dbReference type="GO" id="GO:0140359">
    <property type="term" value="F:ABC-type transporter activity"/>
    <property type="evidence" value="ECO:0007669"/>
    <property type="project" value="InterPro"/>
</dbReference>
<evidence type="ECO:0000313" key="8">
    <source>
        <dbReference type="EMBL" id="MBP1325865.1"/>
    </source>
</evidence>
<feature type="region of interest" description="Disordered" evidence="5">
    <location>
        <begin position="1"/>
        <end position="24"/>
    </location>
</feature>
<protein>
    <recommendedName>
        <fullName evidence="7">ABC-2 type transporter transmembrane domain-containing protein</fullName>
    </recommendedName>
</protein>
<feature type="transmembrane region" description="Helical" evidence="6">
    <location>
        <begin position="376"/>
        <end position="398"/>
    </location>
</feature>
<feature type="transmembrane region" description="Helical" evidence="6">
    <location>
        <begin position="515"/>
        <end position="535"/>
    </location>
</feature>
<dbReference type="InterPro" id="IPR051328">
    <property type="entry name" value="T7SS_ABC-Transporter"/>
</dbReference>
<accession>A0A940PTC8</accession>
<evidence type="ECO:0000313" key="9">
    <source>
        <dbReference type="Proteomes" id="UP000675163"/>
    </source>
</evidence>
<feature type="transmembrane region" description="Helical" evidence="6">
    <location>
        <begin position="260"/>
        <end position="280"/>
    </location>
</feature>
<evidence type="ECO:0000256" key="2">
    <source>
        <dbReference type="ARBA" id="ARBA00022692"/>
    </source>
</evidence>
<keyword evidence="4 6" id="KW-0472">Membrane</keyword>
<organism evidence="8 9">
    <name type="scientific">Leucobacter exalbidus</name>
    <dbReference type="NCBI Taxonomy" id="662960"/>
    <lineage>
        <taxon>Bacteria</taxon>
        <taxon>Bacillati</taxon>
        <taxon>Actinomycetota</taxon>
        <taxon>Actinomycetes</taxon>
        <taxon>Micrococcales</taxon>
        <taxon>Microbacteriaceae</taxon>
        <taxon>Leucobacter</taxon>
    </lineage>
</organism>
<name>A0A940PTC8_9MICO</name>
<feature type="transmembrane region" description="Helical" evidence="6">
    <location>
        <begin position="605"/>
        <end position="631"/>
    </location>
</feature>
<dbReference type="Proteomes" id="UP000675163">
    <property type="component" value="Unassembled WGS sequence"/>
</dbReference>
<feature type="transmembrane region" description="Helical" evidence="6">
    <location>
        <begin position="313"/>
        <end position="337"/>
    </location>
</feature>
<feature type="transmembrane region" description="Helical" evidence="6">
    <location>
        <begin position="547"/>
        <end position="566"/>
    </location>
</feature>
<reference evidence="8" key="1">
    <citation type="submission" date="2021-02" db="EMBL/GenBank/DDBJ databases">
        <title>Sequencing the genomes of 1000 actinobacteria strains.</title>
        <authorList>
            <person name="Klenk H.-P."/>
        </authorList>
    </citation>
    <scope>NUCLEOTIDE SEQUENCE</scope>
    <source>
        <strain evidence="8">DSM 22850</strain>
    </source>
</reference>
<feature type="domain" description="ABC-2 type transporter transmembrane" evidence="7">
    <location>
        <begin position="376"/>
        <end position="682"/>
    </location>
</feature>
<keyword evidence="2 6" id="KW-0812">Transmembrane</keyword>
<feature type="transmembrane region" description="Helical" evidence="6">
    <location>
        <begin position="172"/>
        <end position="193"/>
    </location>
</feature>
<keyword evidence="3 6" id="KW-1133">Transmembrane helix</keyword>
<feature type="compositionally biased region" description="Basic and acidic residues" evidence="5">
    <location>
        <begin position="7"/>
        <end position="19"/>
    </location>
</feature>
<dbReference type="Pfam" id="PF12698">
    <property type="entry name" value="ABC2_membrane_3"/>
    <property type="match status" value="1"/>
</dbReference>
<dbReference type="GO" id="GO:0016020">
    <property type="term" value="C:membrane"/>
    <property type="evidence" value="ECO:0007669"/>
    <property type="project" value="UniProtKB-SubCell"/>
</dbReference>
<dbReference type="PANTHER" id="PTHR43077">
    <property type="entry name" value="TRANSPORT PERMEASE YVFS-RELATED"/>
    <property type="match status" value="1"/>
</dbReference>
<feature type="transmembrane region" description="Helical" evidence="6">
    <location>
        <begin position="205"/>
        <end position="223"/>
    </location>
</feature>
<evidence type="ECO:0000256" key="4">
    <source>
        <dbReference type="ARBA" id="ARBA00023136"/>
    </source>
</evidence>
<proteinExistence type="predicted"/>
<feature type="transmembrane region" description="Helical" evidence="6">
    <location>
        <begin position="38"/>
        <end position="57"/>
    </location>
</feature>
<feature type="transmembrane region" description="Helical" evidence="6">
    <location>
        <begin position="235"/>
        <end position="253"/>
    </location>
</feature>
<evidence type="ECO:0000259" key="7">
    <source>
        <dbReference type="Pfam" id="PF12698"/>
    </source>
</evidence>
<keyword evidence="9" id="KW-1185">Reference proteome</keyword>
<evidence type="ECO:0000256" key="5">
    <source>
        <dbReference type="SAM" id="MobiDB-lite"/>
    </source>
</evidence>
<dbReference type="RefSeq" id="WP_342452092.1">
    <property type="nucleotide sequence ID" value="NZ_JAFIDA010000001.1"/>
</dbReference>
<dbReference type="PANTHER" id="PTHR43077:SF10">
    <property type="entry name" value="TRANSPORT PERMEASE PROTEIN"/>
    <property type="match status" value="1"/>
</dbReference>
<sequence>MTIAPPSRKELRAQKEKPELTPAQVAAKRAKAENIGRYVAMFIMPIIIVGMMITSYLGTMHSPTPRDVPILVTGSSEAVETFSDALVENEKYAVDVSTVDSALEARDAVFNREAVAAVAIDHGTATLYTAGGAGATIGNTVTAMVTPIVLEQGLTLDLQDVAPMPENDMSGLGAMFLATALVMAGYLPFSTLRSNSPELLKFRKIVPLLAGWAALIAGLVWVITGPVLDVVALEHSWAVIGIAWLGVFAISCVQLFITRVVGALGVIVGMFLLMVLGMPASNMSLSMYTMPSFFRFLHEILPMPAIGEAMRSVLYFDGVGVTPHLLVLAVGAVVGLLSTKAYDARERKTHPQGRDLDINMASLHGGPRPKTKFWRYFSLFLFPFLMVTMMITCMLGAMHAVAPKDMPVAVVGSSIEQAQQTIDGLEENMDGYFEFTAMDNADDAESLVQNRDIVAAFVLPSQEAPQFTLIGNQAGNGSAYMVAQQVFTPVAAAQQMPLEINNLQALPDRDSAGVVTMYIAMGWILAGFMIVVVAANAQPKSRPLKRMLPITAAYSVMMSALLYLIAGPITGAISGHFFALWGAGAFAIFCIAMFALVFERLMGMLAVLPVVGLLMFLGVPASNGAFSIYMAPEWFRTLYELLPMPAAVEMVRSILYFDGDVVAHHMQVLGLWGAISLAIVILIDAVKGVRTEPDFNGHSMWVKAQTAAITVVATDAPAPAVIEAGEAIETAEIVETIDAIEAPTAAPDLGAHAAPQPAAELAADLDPDLAPAK</sequence>
<feature type="region of interest" description="Disordered" evidence="5">
    <location>
        <begin position="746"/>
        <end position="773"/>
    </location>
</feature>